<dbReference type="Gene3D" id="3.40.190.10">
    <property type="entry name" value="Periplasmic binding protein-like II"/>
    <property type="match status" value="1"/>
</dbReference>
<keyword evidence="4 6" id="KW-0732">Signal</keyword>
<dbReference type="PANTHER" id="PTHR30290:SF10">
    <property type="entry name" value="PERIPLASMIC OLIGOPEPTIDE-BINDING PROTEIN-RELATED"/>
    <property type="match status" value="1"/>
</dbReference>
<feature type="domain" description="Solute-binding protein family 5" evidence="7">
    <location>
        <begin position="94"/>
        <end position="473"/>
    </location>
</feature>
<feature type="chain" id="PRO_5046913229" evidence="6">
    <location>
        <begin position="27"/>
        <end position="555"/>
    </location>
</feature>
<dbReference type="EMBL" id="JBIACK010000007">
    <property type="protein sequence ID" value="MFE8701795.1"/>
    <property type="molecule type" value="Genomic_DNA"/>
</dbReference>
<comment type="subcellular location">
    <subcellularLocation>
        <location evidence="1">Cell membrane</location>
        <topology evidence="1">Lipid-anchor</topology>
    </subcellularLocation>
</comment>
<reference evidence="8 9" key="1">
    <citation type="submission" date="2024-08" db="EMBL/GenBank/DDBJ databases">
        <title>Two novel Cytobacillus novel species.</title>
        <authorList>
            <person name="Liu G."/>
        </authorList>
    </citation>
    <scope>NUCLEOTIDE SEQUENCE [LARGE SCALE GENOMIC DNA]</scope>
    <source>
        <strain evidence="8 9">FJAT-54145</strain>
    </source>
</reference>
<dbReference type="InterPro" id="IPR000914">
    <property type="entry name" value="SBP_5_dom"/>
</dbReference>
<protein>
    <submittedName>
        <fullName evidence="8">Peptide ABC transporter substrate-binding protein</fullName>
    </submittedName>
</protein>
<evidence type="ECO:0000256" key="6">
    <source>
        <dbReference type="SAM" id="SignalP"/>
    </source>
</evidence>
<evidence type="ECO:0000256" key="4">
    <source>
        <dbReference type="ARBA" id="ARBA00022729"/>
    </source>
</evidence>
<evidence type="ECO:0000256" key="1">
    <source>
        <dbReference type="ARBA" id="ARBA00004193"/>
    </source>
</evidence>
<dbReference type="PIRSF" id="PIRSF002741">
    <property type="entry name" value="MppA"/>
    <property type="match status" value="1"/>
</dbReference>
<comment type="caution">
    <text evidence="8">The sequence shown here is derived from an EMBL/GenBank/DDBJ whole genome shotgun (WGS) entry which is preliminary data.</text>
</comment>
<dbReference type="PROSITE" id="PS01040">
    <property type="entry name" value="SBP_BACTERIAL_5"/>
    <property type="match status" value="1"/>
</dbReference>
<dbReference type="Pfam" id="PF00496">
    <property type="entry name" value="SBP_bac_5"/>
    <property type="match status" value="1"/>
</dbReference>
<feature type="region of interest" description="Disordered" evidence="5">
    <location>
        <begin position="28"/>
        <end position="53"/>
    </location>
</feature>
<accession>A0ABW6KEX5</accession>
<comment type="similarity">
    <text evidence="2">Belongs to the bacterial solute-binding protein 5 family.</text>
</comment>
<dbReference type="SUPFAM" id="SSF53850">
    <property type="entry name" value="Periplasmic binding protein-like II"/>
    <property type="match status" value="1"/>
</dbReference>
<dbReference type="PANTHER" id="PTHR30290">
    <property type="entry name" value="PERIPLASMIC BINDING COMPONENT OF ABC TRANSPORTER"/>
    <property type="match status" value="1"/>
</dbReference>
<dbReference type="InterPro" id="IPR039424">
    <property type="entry name" value="SBP_5"/>
</dbReference>
<feature type="compositionally biased region" description="Basic and acidic residues" evidence="5">
    <location>
        <begin position="32"/>
        <end position="50"/>
    </location>
</feature>
<dbReference type="Proteomes" id="UP001601059">
    <property type="component" value="Unassembled WGS sequence"/>
</dbReference>
<dbReference type="InterPro" id="IPR023765">
    <property type="entry name" value="SBP_5_CS"/>
</dbReference>
<evidence type="ECO:0000259" key="7">
    <source>
        <dbReference type="Pfam" id="PF00496"/>
    </source>
</evidence>
<feature type="signal peptide" evidence="6">
    <location>
        <begin position="1"/>
        <end position="26"/>
    </location>
</feature>
<organism evidence="8 9">
    <name type="scientific">Cytobacillus spartinae</name>
    <dbReference type="NCBI Taxonomy" id="3299023"/>
    <lineage>
        <taxon>Bacteria</taxon>
        <taxon>Bacillati</taxon>
        <taxon>Bacillota</taxon>
        <taxon>Bacilli</taxon>
        <taxon>Bacillales</taxon>
        <taxon>Bacillaceae</taxon>
        <taxon>Cytobacillus</taxon>
    </lineage>
</organism>
<dbReference type="InterPro" id="IPR030678">
    <property type="entry name" value="Peptide/Ni-bd"/>
</dbReference>
<evidence type="ECO:0000256" key="3">
    <source>
        <dbReference type="ARBA" id="ARBA00022448"/>
    </source>
</evidence>
<dbReference type="RefSeq" id="WP_389361764.1">
    <property type="nucleotide sequence ID" value="NZ_JBIACK010000007.1"/>
</dbReference>
<keyword evidence="9" id="KW-1185">Reference proteome</keyword>
<dbReference type="Gene3D" id="3.90.76.10">
    <property type="entry name" value="Dipeptide-binding Protein, Domain 1"/>
    <property type="match status" value="1"/>
</dbReference>
<gene>
    <name evidence="8" type="ORF">ACFYKX_14440</name>
</gene>
<proteinExistence type="inferred from homology"/>
<dbReference type="PROSITE" id="PS51257">
    <property type="entry name" value="PROKAR_LIPOPROTEIN"/>
    <property type="match status" value="1"/>
</dbReference>
<sequence length="555" mass="61622">MRKAWPKMMSVLLLSLMVFLAGCNFSGNTSSEPEKKDDGEKGTEETETPKESVLNLSLDNDIPDLNQVKTTDAISFGILNNVMEGLYRLDENNEPTPAMAESVQESEDGLTYTFTLKDGVKWSNGDPVTANDFKYSWLRAMHPDTSGSYAFIISDFVKGGAAFAAGEADAEAVGIEVKDDKTLVVTLEQPTPFFLGLTAFATYFPLNEKFVTEKGDDFALNQDSILYNGPYVISKYDQAAGVTLTKNPEYWDKDNVAIETVNMKVVKETSTALNLYEAGELDKVYLASADVNTYKDSEDFATETEFRTYFIQFNLGKAPFDNENIRKALQLAYDPSVLTSVILNNGSAPAYGLVPENMAGVDGKLYGELEGAQLKQDIELAKELWAKGVEELGGEVPQIELLTSDDTISKDSGTFLQSEFKKNLGVDVTLVTQPYSGRLDTMRAGDYQMVINRWGADYNDPMTFIELWENPSNPHFRGNWLNEEFNNLVIAAKSESDDQVRMDNLMKAEKILLEEDAVLGPLYYDGLSYLQKPHVKGIVTHPYGASPDLKWATIE</sequence>
<dbReference type="Gene3D" id="3.10.105.10">
    <property type="entry name" value="Dipeptide-binding Protein, Domain 3"/>
    <property type="match status" value="1"/>
</dbReference>
<evidence type="ECO:0000313" key="9">
    <source>
        <dbReference type="Proteomes" id="UP001601059"/>
    </source>
</evidence>
<name>A0ABW6KEX5_9BACI</name>
<evidence type="ECO:0000256" key="5">
    <source>
        <dbReference type="SAM" id="MobiDB-lite"/>
    </source>
</evidence>
<keyword evidence="3" id="KW-0813">Transport</keyword>
<evidence type="ECO:0000256" key="2">
    <source>
        <dbReference type="ARBA" id="ARBA00005695"/>
    </source>
</evidence>
<evidence type="ECO:0000313" key="8">
    <source>
        <dbReference type="EMBL" id="MFE8701795.1"/>
    </source>
</evidence>
<dbReference type="CDD" id="cd08504">
    <property type="entry name" value="PBP2_OppA"/>
    <property type="match status" value="1"/>
</dbReference>